<dbReference type="InterPro" id="IPR020568">
    <property type="entry name" value="Ribosomal_Su5_D2-typ_SF"/>
</dbReference>
<keyword evidence="11" id="KW-1185">Reference proteome</keyword>
<evidence type="ECO:0000256" key="7">
    <source>
        <dbReference type="ARBA" id="ARBA00023186"/>
    </source>
</evidence>
<reference evidence="10 11" key="1">
    <citation type="submission" date="2016-12" db="EMBL/GenBank/DDBJ databases">
        <title>Study of bacterial adaptation to deep sea.</title>
        <authorList>
            <person name="Song J."/>
            <person name="Yoshizawa S."/>
            <person name="Kogure K."/>
        </authorList>
    </citation>
    <scope>NUCLEOTIDE SEQUENCE [LARGE SCALE GENOMIC DNA]</scope>
    <source>
        <strain evidence="10 11">SAORIC-165</strain>
    </source>
</reference>
<comment type="function">
    <text evidence="8">Molecular chaperone. Has ATPase activity.</text>
</comment>
<dbReference type="SUPFAM" id="SSF110942">
    <property type="entry name" value="HSP90 C-terminal domain"/>
    <property type="match status" value="1"/>
</dbReference>
<feature type="binding site" evidence="9">
    <location>
        <begin position="126"/>
        <end position="131"/>
    </location>
    <ligand>
        <name>ATP</name>
        <dbReference type="ChEBI" id="CHEBI:30616"/>
    </ligand>
</feature>
<dbReference type="PANTHER" id="PTHR11528">
    <property type="entry name" value="HEAT SHOCK PROTEIN 90 FAMILY MEMBER"/>
    <property type="match status" value="1"/>
</dbReference>
<gene>
    <name evidence="8" type="primary">htpG</name>
    <name evidence="10" type="ORF">BSZ32_17040</name>
</gene>
<dbReference type="InterPro" id="IPR020575">
    <property type="entry name" value="Hsp90_N"/>
</dbReference>
<accession>A0A2S7U4S8</accession>
<dbReference type="SUPFAM" id="SSF55874">
    <property type="entry name" value="ATPase domain of HSP90 chaperone/DNA topoisomerase II/histidine kinase"/>
    <property type="match status" value="1"/>
</dbReference>
<keyword evidence="7 8" id="KW-0143">Chaperone</keyword>
<dbReference type="EMBL" id="MQWA01000001">
    <property type="protein sequence ID" value="PQJ30016.1"/>
    <property type="molecule type" value="Genomic_DNA"/>
</dbReference>
<evidence type="ECO:0000313" key="11">
    <source>
        <dbReference type="Proteomes" id="UP000239907"/>
    </source>
</evidence>
<keyword evidence="3 8" id="KW-0963">Cytoplasm</keyword>
<dbReference type="Gene3D" id="1.20.120.790">
    <property type="entry name" value="Heat shock protein 90, C-terminal domain"/>
    <property type="match status" value="1"/>
</dbReference>
<comment type="similarity">
    <text evidence="2 8">Belongs to the heat shock protein 90 family.</text>
</comment>
<dbReference type="GO" id="GO:0140662">
    <property type="term" value="F:ATP-dependent protein folding chaperone"/>
    <property type="evidence" value="ECO:0007669"/>
    <property type="project" value="InterPro"/>
</dbReference>
<evidence type="ECO:0000256" key="5">
    <source>
        <dbReference type="ARBA" id="ARBA00022840"/>
    </source>
</evidence>
<dbReference type="Gene3D" id="3.40.50.11260">
    <property type="match status" value="1"/>
</dbReference>
<evidence type="ECO:0000256" key="8">
    <source>
        <dbReference type="HAMAP-Rule" id="MF_00505"/>
    </source>
</evidence>
<dbReference type="InterPro" id="IPR036890">
    <property type="entry name" value="HATPase_C_sf"/>
</dbReference>
<dbReference type="RefSeq" id="WP_105044534.1">
    <property type="nucleotide sequence ID" value="NZ_MQWA01000001.1"/>
</dbReference>
<dbReference type="InterPro" id="IPR001404">
    <property type="entry name" value="Hsp90_fam"/>
</dbReference>
<feature type="binding site" evidence="9">
    <location>
        <position position="87"/>
    </location>
    <ligand>
        <name>ATP</name>
        <dbReference type="ChEBI" id="CHEBI:30616"/>
    </ligand>
</feature>
<organism evidence="10 11">
    <name type="scientific">Rubritalea profundi</name>
    <dbReference type="NCBI Taxonomy" id="1658618"/>
    <lineage>
        <taxon>Bacteria</taxon>
        <taxon>Pseudomonadati</taxon>
        <taxon>Verrucomicrobiota</taxon>
        <taxon>Verrucomicrobiia</taxon>
        <taxon>Verrucomicrobiales</taxon>
        <taxon>Rubritaleaceae</taxon>
        <taxon>Rubritalea</taxon>
    </lineage>
</organism>
<feature type="binding site" evidence="9">
    <location>
        <begin position="102"/>
        <end position="103"/>
    </location>
    <ligand>
        <name>ATP</name>
        <dbReference type="ChEBI" id="CHEBI:30616"/>
    </ligand>
</feature>
<feature type="binding site" evidence="9">
    <location>
        <position position="36"/>
    </location>
    <ligand>
        <name>ATP</name>
        <dbReference type="ChEBI" id="CHEBI:30616"/>
    </ligand>
</feature>
<dbReference type="Pfam" id="PF13589">
    <property type="entry name" value="HATPase_c_3"/>
    <property type="match status" value="1"/>
</dbReference>
<dbReference type="PRINTS" id="PR00775">
    <property type="entry name" value="HEATSHOCK90"/>
</dbReference>
<dbReference type="NCBIfam" id="NF003555">
    <property type="entry name" value="PRK05218.1"/>
    <property type="match status" value="1"/>
</dbReference>
<dbReference type="GO" id="GO:0051082">
    <property type="term" value="F:unfolded protein binding"/>
    <property type="evidence" value="ECO:0007669"/>
    <property type="project" value="UniProtKB-UniRule"/>
</dbReference>
<dbReference type="GO" id="GO:0016887">
    <property type="term" value="F:ATP hydrolysis activity"/>
    <property type="evidence" value="ECO:0007669"/>
    <property type="project" value="InterPro"/>
</dbReference>
<comment type="subcellular location">
    <subcellularLocation>
        <location evidence="1 8">Cytoplasm</location>
    </subcellularLocation>
</comment>
<dbReference type="CDD" id="cd16927">
    <property type="entry name" value="HATPase_Hsp90-like"/>
    <property type="match status" value="1"/>
</dbReference>
<feature type="binding site" evidence="9">
    <location>
        <position position="327"/>
    </location>
    <ligand>
        <name>ATP</name>
        <dbReference type="ChEBI" id="CHEBI:30616"/>
    </ligand>
</feature>
<dbReference type="OrthoDB" id="9802640at2"/>
<dbReference type="FunFam" id="3.30.565.10:FF:000009">
    <property type="entry name" value="Molecular chaperone HtpG"/>
    <property type="match status" value="1"/>
</dbReference>
<dbReference type="Proteomes" id="UP000239907">
    <property type="component" value="Unassembled WGS sequence"/>
</dbReference>
<evidence type="ECO:0000256" key="1">
    <source>
        <dbReference type="ARBA" id="ARBA00004496"/>
    </source>
</evidence>
<sequence length="615" mass="68632">MATKEVQQHGFQAEVKQLLDIVIHSLYTDSEIFVRELVSNASDALEKARLKQLTENDVYQGDAELKICITTDEENNTLTIQDFGIGMNRDELTENLGTIAHSGTKAFLEQLKEKNGDGGNADVIGQFGVGFYSAFMAADEVEVSTHSWDPAAENLKWTSDGSTGYSIEEIDEQARGCKMVMKLKEDKAEFSKADRVKEILEKYSNFVTFPIELNGERVNKVEALWLKSKSEVTTEQYTEFYKFVAHAYDEPKFTMHFSADAPLAINALLFVPGENQEQFGMGQMEAGVSLYCRKVLIDAKPQKLLPEWLRFLRGVIDSADLPLNISRETMQDTALIQKLNKLITKRFLKFLATQAKNEPEAYMDFYTKFGRFLKEGIATSFEHQEQLAGLIRFESTSTEAGTQTGFAEYIERAADDQEVIYFLTGASRDILSKGPYLEAFKARGIEVALFTDQVDQYVLDSMPEFKGKKLVPADRADIELDDLEAEGEALDASSLAALTGWMQDTLGERVEKVEAGKRLVDSPIAALAPKEAPNAQMMAMMKAMGQEVPTPKVTLEINPRSEVIKNLSSLQQKDNELATLVAQQLTDNALLAAGLLENPQEMVSRMNDLLARVAK</sequence>
<dbReference type="InterPro" id="IPR037196">
    <property type="entry name" value="HSP90_C"/>
</dbReference>
<keyword evidence="5 8" id="KW-0067">ATP-binding</keyword>
<comment type="subunit">
    <text evidence="8">Homodimer.</text>
</comment>
<dbReference type="HAMAP" id="MF_00505">
    <property type="entry name" value="HSP90"/>
    <property type="match status" value="1"/>
</dbReference>
<dbReference type="AlphaFoldDB" id="A0A2S7U4S8"/>
<feature type="binding site" evidence="9">
    <location>
        <position position="82"/>
    </location>
    <ligand>
        <name>ATP</name>
        <dbReference type="ChEBI" id="CHEBI:30616"/>
    </ligand>
</feature>
<evidence type="ECO:0000256" key="9">
    <source>
        <dbReference type="PIRSR" id="PIRSR002583-1"/>
    </source>
</evidence>
<name>A0A2S7U4S8_9BACT</name>
<keyword evidence="4 8" id="KW-0547">Nucleotide-binding</keyword>
<feature type="binding site" evidence="9">
    <location>
        <position position="95"/>
    </location>
    <ligand>
        <name>ATP</name>
        <dbReference type="ChEBI" id="CHEBI:30616"/>
    </ligand>
</feature>
<comment type="caution">
    <text evidence="10">The sequence shown here is derived from an EMBL/GenBank/DDBJ whole genome shotgun (WGS) entry which is preliminary data.</text>
</comment>
<proteinExistence type="inferred from homology"/>
<evidence type="ECO:0000313" key="10">
    <source>
        <dbReference type="EMBL" id="PQJ30016.1"/>
    </source>
</evidence>
<dbReference type="GO" id="GO:0005524">
    <property type="term" value="F:ATP binding"/>
    <property type="evidence" value="ECO:0007669"/>
    <property type="project" value="UniProtKB-UniRule"/>
</dbReference>
<feature type="binding site" evidence="9">
    <location>
        <position position="40"/>
    </location>
    <ligand>
        <name>ATP</name>
        <dbReference type="ChEBI" id="CHEBI:30616"/>
    </ligand>
</feature>
<dbReference type="SUPFAM" id="SSF54211">
    <property type="entry name" value="Ribosomal protein S5 domain 2-like"/>
    <property type="match status" value="1"/>
</dbReference>
<dbReference type="Gene3D" id="3.30.565.10">
    <property type="entry name" value="Histidine kinase-like ATPase, C-terminal domain"/>
    <property type="match status" value="1"/>
</dbReference>
<dbReference type="FunFam" id="3.30.230.80:FF:000004">
    <property type="entry name" value="Heat shock protein 75 kDa"/>
    <property type="match status" value="1"/>
</dbReference>
<dbReference type="Gene3D" id="3.30.230.80">
    <property type="match status" value="1"/>
</dbReference>
<feature type="region of interest" description="C" evidence="8">
    <location>
        <begin position="540"/>
        <end position="615"/>
    </location>
</feature>
<evidence type="ECO:0000256" key="4">
    <source>
        <dbReference type="ARBA" id="ARBA00022741"/>
    </source>
</evidence>
<evidence type="ECO:0000256" key="2">
    <source>
        <dbReference type="ARBA" id="ARBA00008239"/>
    </source>
</evidence>
<evidence type="ECO:0000256" key="3">
    <source>
        <dbReference type="ARBA" id="ARBA00022490"/>
    </source>
</evidence>
<protein>
    <recommendedName>
        <fullName evidence="8">Chaperone protein HtpG</fullName>
    </recommendedName>
    <alternativeName>
        <fullName evidence="8">Heat shock protein HtpG</fullName>
    </alternativeName>
    <alternativeName>
        <fullName evidence="8">High temperature protein G</fullName>
    </alternativeName>
</protein>
<comment type="caution">
    <text evidence="8">Lacks conserved residue(s) required for the propagation of feature annotation.</text>
</comment>
<evidence type="ECO:0000256" key="6">
    <source>
        <dbReference type="ARBA" id="ARBA00023016"/>
    </source>
</evidence>
<keyword evidence="6 8" id="KW-0346">Stress response</keyword>
<dbReference type="PIRSF" id="PIRSF002583">
    <property type="entry name" value="Hsp90"/>
    <property type="match status" value="1"/>
</dbReference>
<feature type="region of interest" description="A; substrate-binding" evidence="8">
    <location>
        <begin position="1"/>
        <end position="327"/>
    </location>
</feature>
<dbReference type="Pfam" id="PF00183">
    <property type="entry name" value="HSP90"/>
    <property type="match status" value="1"/>
</dbReference>
<dbReference type="GO" id="GO:0005737">
    <property type="term" value="C:cytoplasm"/>
    <property type="evidence" value="ECO:0007669"/>
    <property type="project" value="UniProtKB-SubCell"/>
</dbReference>